<dbReference type="RefSeq" id="WP_248010958.1">
    <property type="nucleotide sequence ID" value="NZ_JAJHVV010000055.1"/>
</dbReference>
<dbReference type="AlphaFoldDB" id="A0A9X1XUL3"/>
<keyword evidence="3" id="KW-1185">Reference proteome</keyword>
<evidence type="ECO:0000313" key="2">
    <source>
        <dbReference type="EMBL" id="MCK6265899.1"/>
    </source>
</evidence>
<feature type="domain" description="RapA2 cadherin-like" evidence="1">
    <location>
        <begin position="37"/>
        <end position="71"/>
    </location>
</feature>
<accession>A0A9X1XUL3</accession>
<feature type="non-terminal residue" evidence="2">
    <location>
        <position position="1"/>
    </location>
</feature>
<dbReference type="InterPro" id="IPR010221">
    <property type="entry name" value="VCBS_dom"/>
</dbReference>
<dbReference type="Proteomes" id="UP001139559">
    <property type="component" value="Unassembled WGS sequence"/>
</dbReference>
<dbReference type="EMBL" id="JAJHVV010000055">
    <property type="protein sequence ID" value="MCK6265899.1"/>
    <property type="molecule type" value="Genomic_DNA"/>
</dbReference>
<protein>
    <submittedName>
        <fullName evidence="2">VCBS domain-containing protein</fullName>
    </submittedName>
</protein>
<evidence type="ECO:0000259" key="1">
    <source>
        <dbReference type="Pfam" id="PF17803"/>
    </source>
</evidence>
<organism evidence="2 3">
    <name type="scientific">Vibrio amylolyticus</name>
    <dbReference type="NCBI Taxonomy" id="2847292"/>
    <lineage>
        <taxon>Bacteria</taxon>
        <taxon>Pseudomonadati</taxon>
        <taxon>Pseudomonadota</taxon>
        <taxon>Gammaproteobacteria</taxon>
        <taxon>Vibrionales</taxon>
        <taxon>Vibrionaceae</taxon>
        <taxon>Vibrio</taxon>
    </lineage>
</organism>
<reference evidence="2" key="1">
    <citation type="submission" date="2021-11" db="EMBL/GenBank/DDBJ databases">
        <title>Vibrio ZSDE26 sp. nov. and Vibrio ZSDZ34 sp. nov., isolated from coastal seawater in Qingdao.</title>
        <authorList>
            <person name="Zhang P."/>
        </authorList>
    </citation>
    <scope>NUCLEOTIDE SEQUENCE</scope>
    <source>
        <strain evidence="2">ZSDE26</strain>
    </source>
</reference>
<gene>
    <name evidence="2" type="ORF">KP803_21855</name>
</gene>
<dbReference type="Pfam" id="PF17803">
    <property type="entry name" value="Cadherin_4"/>
    <property type="match status" value="1"/>
</dbReference>
<proteinExistence type="predicted"/>
<evidence type="ECO:0000313" key="3">
    <source>
        <dbReference type="Proteomes" id="UP001139559"/>
    </source>
</evidence>
<name>A0A9X1XUL3_9VIBR</name>
<sequence>VFTATAEHFDHLPSGVTEDVVVTYTMSDETGTPITSTATITITGTNDLPVANVDTGSVDENNSVTVDVLAN</sequence>
<dbReference type="InterPro" id="IPR040853">
    <property type="entry name" value="RapA2_cadherin-like"/>
</dbReference>
<dbReference type="NCBIfam" id="TIGR01965">
    <property type="entry name" value="VCBS_repeat"/>
    <property type="match status" value="1"/>
</dbReference>
<feature type="non-terminal residue" evidence="2">
    <location>
        <position position="71"/>
    </location>
</feature>
<comment type="caution">
    <text evidence="2">The sequence shown here is derived from an EMBL/GenBank/DDBJ whole genome shotgun (WGS) entry which is preliminary data.</text>
</comment>